<dbReference type="EMBL" id="GBRH01164513">
    <property type="protein sequence ID" value="JAE33383.1"/>
    <property type="molecule type" value="Transcribed_RNA"/>
</dbReference>
<reference evidence="1" key="2">
    <citation type="journal article" date="2015" name="Data Brief">
        <title>Shoot transcriptome of the giant reed, Arundo donax.</title>
        <authorList>
            <person name="Barrero R.A."/>
            <person name="Guerrero F.D."/>
            <person name="Moolhuijzen P."/>
            <person name="Goolsby J.A."/>
            <person name="Tidwell J."/>
            <person name="Bellgard S.E."/>
            <person name="Bellgard M.I."/>
        </authorList>
    </citation>
    <scope>NUCLEOTIDE SEQUENCE</scope>
    <source>
        <tissue evidence="1">Shoot tissue taken approximately 20 cm above the soil surface</tissue>
    </source>
</reference>
<name>A0A0A9HKF8_ARUDO</name>
<sequence length="49" mass="5822">MFSNLFPVEDINIKSLSFWICHNEFEIFIPLRIEIAALYSCFLGWKLVI</sequence>
<evidence type="ECO:0000313" key="1">
    <source>
        <dbReference type="EMBL" id="JAE33383.1"/>
    </source>
</evidence>
<protein>
    <submittedName>
        <fullName evidence="1">Uncharacterized protein</fullName>
    </submittedName>
</protein>
<proteinExistence type="predicted"/>
<reference evidence="1" key="1">
    <citation type="submission" date="2014-09" db="EMBL/GenBank/DDBJ databases">
        <authorList>
            <person name="Magalhaes I.L.F."/>
            <person name="Oliveira U."/>
            <person name="Santos F.R."/>
            <person name="Vidigal T.H.D.A."/>
            <person name="Brescovit A.D."/>
            <person name="Santos A.J."/>
        </authorList>
    </citation>
    <scope>NUCLEOTIDE SEQUENCE</scope>
    <source>
        <tissue evidence="1">Shoot tissue taken approximately 20 cm above the soil surface</tissue>
    </source>
</reference>
<dbReference type="AlphaFoldDB" id="A0A0A9HKF8"/>
<accession>A0A0A9HKF8</accession>
<organism evidence="1">
    <name type="scientific">Arundo donax</name>
    <name type="common">Giant reed</name>
    <name type="synonym">Donax arundinaceus</name>
    <dbReference type="NCBI Taxonomy" id="35708"/>
    <lineage>
        <taxon>Eukaryota</taxon>
        <taxon>Viridiplantae</taxon>
        <taxon>Streptophyta</taxon>
        <taxon>Embryophyta</taxon>
        <taxon>Tracheophyta</taxon>
        <taxon>Spermatophyta</taxon>
        <taxon>Magnoliopsida</taxon>
        <taxon>Liliopsida</taxon>
        <taxon>Poales</taxon>
        <taxon>Poaceae</taxon>
        <taxon>PACMAD clade</taxon>
        <taxon>Arundinoideae</taxon>
        <taxon>Arundineae</taxon>
        <taxon>Arundo</taxon>
    </lineage>
</organism>